<protein>
    <recommendedName>
        <fullName evidence="5">Universal stress protein</fullName>
    </recommendedName>
</protein>
<dbReference type="InterPro" id="IPR006015">
    <property type="entry name" value="Universal_stress_UspA"/>
</dbReference>
<comment type="similarity">
    <text evidence="2 5">Belongs to the universal stress protein A family.</text>
</comment>
<comment type="caution">
    <text evidence="7">The sequence shown here is derived from an EMBL/GenBank/DDBJ whole genome shotgun (WGS) entry which is preliminary data.</text>
</comment>
<dbReference type="PANTHER" id="PTHR46268">
    <property type="entry name" value="STRESS RESPONSE PROTEIN NHAX"/>
    <property type="match status" value="1"/>
</dbReference>
<accession>A0ABQ0AEY6</accession>
<dbReference type="PANTHER" id="PTHR46268:SF23">
    <property type="entry name" value="UNIVERSAL STRESS PROTEIN A-RELATED"/>
    <property type="match status" value="1"/>
</dbReference>
<evidence type="ECO:0000256" key="1">
    <source>
        <dbReference type="ARBA" id="ARBA00004496"/>
    </source>
</evidence>
<dbReference type="RefSeq" id="WP_233089602.1">
    <property type="nucleotide sequence ID" value="NZ_BAABWN010000021.1"/>
</dbReference>
<evidence type="ECO:0000256" key="3">
    <source>
        <dbReference type="ARBA" id="ARBA00011738"/>
    </source>
</evidence>
<dbReference type="Gene3D" id="3.40.50.620">
    <property type="entry name" value="HUPs"/>
    <property type="match status" value="1"/>
</dbReference>
<dbReference type="InterPro" id="IPR014729">
    <property type="entry name" value="Rossmann-like_a/b/a_fold"/>
</dbReference>
<evidence type="ECO:0000313" key="8">
    <source>
        <dbReference type="Proteomes" id="UP001465153"/>
    </source>
</evidence>
<dbReference type="SUPFAM" id="SSF52402">
    <property type="entry name" value="Adenine nucleotide alpha hydrolases-like"/>
    <property type="match status" value="1"/>
</dbReference>
<evidence type="ECO:0000313" key="7">
    <source>
        <dbReference type="EMBL" id="GAA6170210.1"/>
    </source>
</evidence>
<sequence length="145" mass="15650">MSSYTHVIVGLDLSSESKQIMEKAKFLAESSNAKLSVAHIIEPLLFTYGGDIPMDISSIQDQIHTQAKIDLQKIGDEFGIEQENQHISIGQPATELHELAAKEKADLIIVGSHGRHGLSLILGSTSNSVLHGSHCDVLAVRVNQG</sequence>
<keyword evidence="8" id="KW-1185">Reference proteome</keyword>
<proteinExistence type="inferred from homology"/>
<comment type="subunit">
    <text evidence="3">Homodimer.</text>
</comment>
<dbReference type="EMBL" id="BAABWN010000021">
    <property type="protein sequence ID" value="GAA6170210.1"/>
    <property type="molecule type" value="Genomic_DNA"/>
</dbReference>
<comment type="subcellular location">
    <subcellularLocation>
        <location evidence="1 5">Cytoplasm</location>
    </subcellularLocation>
</comment>
<gene>
    <name evidence="7" type="ORF">NBRC116591_40240</name>
</gene>
<evidence type="ECO:0000259" key="6">
    <source>
        <dbReference type="Pfam" id="PF00582"/>
    </source>
</evidence>
<dbReference type="PRINTS" id="PR01438">
    <property type="entry name" value="UNVRSLSTRESS"/>
</dbReference>
<evidence type="ECO:0000256" key="2">
    <source>
        <dbReference type="ARBA" id="ARBA00008791"/>
    </source>
</evidence>
<keyword evidence="4 5" id="KW-0963">Cytoplasm</keyword>
<feature type="domain" description="UspA" evidence="6">
    <location>
        <begin position="4"/>
        <end position="141"/>
    </location>
</feature>
<evidence type="ECO:0000256" key="5">
    <source>
        <dbReference type="PIRNR" id="PIRNR006276"/>
    </source>
</evidence>
<name>A0ABQ0AEY6_9GAMM</name>
<dbReference type="Pfam" id="PF00582">
    <property type="entry name" value="Usp"/>
    <property type="match status" value="1"/>
</dbReference>
<dbReference type="Proteomes" id="UP001465153">
    <property type="component" value="Unassembled WGS sequence"/>
</dbReference>
<dbReference type="InterPro" id="IPR006016">
    <property type="entry name" value="UspA"/>
</dbReference>
<organism evidence="7 8">
    <name type="scientific">Sessilibacter corallicola</name>
    <dbReference type="NCBI Taxonomy" id="2904075"/>
    <lineage>
        <taxon>Bacteria</taxon>
        <taxon>Pseudomonadati</taxon>
        <taxon>Pseudomonadota</taxon>
        <taxon>Gammaproteobacteria</taxon>
        <taxon>Cellvibrionales</taxon>
        <taxon>Cellvibrionaceae</taxon>
        <taxon>Sessilibacter</taxon>
    </lineage>
</organism>
<dbReference type="PIRSF" id="PIRSF006276">
    <property type="entry name" value="UspA"/>
    <property type="match status" value="1"/>
</dbReference>
<reference evidence="7 8" key="1">
    <citation type="submission" date="2024-04" db="EMBL/GenBank/DDBJ databases">
        <title>Draft genome sequence of Sessilibacter corallicola NBRC 116591.</title>
        <authorList>
            <person name="Miyakawa T."/>
            <person name="Kusuya Y."/>
            <person name="Miura T."/>
        </authorList>
    </citation>
    <scope>NUCLEOTIDE SEQUENCE [LARGE SCALE GENOMIC DNA]</scope>
    <source>
        <strain evidence="7 8">KU-00831-HH</strain>
    </source>
</reference>
<evidence type="ECO:0000256" key="4">
    <source>
        <dbReference type="ARBA" id="ARBA00022490"/>
    </source>
</evidence>